<dbReference type="GO" id="GO:0016787">
    <property type="term" value="F:hydrolase activity"/>
    <property type="evidence" value="ECO:0007669"/>
    <property type="project" value="UniProtKB-KW"/>
</dbReference>
<evidence type="ECO:0000313" key="2">
    <source>
        <dbReference type="EMBL" id="RLV50510.1"/>
    </source>
</evidence>
<dbReference type="EMBL" id="RDBE01000001">
    <property type="protein sequence ID" value="RLV50510.1"/>
    <property type="molecule type" value="Genomic_DNA"/>
</dbReference>
<dbReference type="InterPro" id="IPR050114">
    <property type="entry name" value="UPF0173_UPF0282_UlaG_hydrolase"/>
</dbReference>
<proteinExistence type="predicted"/>
<dbReference type="Pfam" id="PF13483">
    <property type="entry name" value="Lactamase_B_3"/>
    <property type="match status" value="1"/>
</dbReference>
<organism evidence="2 3">
    <name type="scientific">Nocardioides mangrovicus</name>
    <dbReference type="NCBI Taxonomy" id="2478913"/>
    <lineage>
        <taxon>Bacteria</taxon>
        <taxon>Bacillati</taxon>
        <taxon>Actinomycetota</taxon>
        <taxon>Actinomycetes</taxon>
        <taxon>Propionibacteriales</taxon>
        <taxon>Nocardioidaceae</taxon>
        <taxon>Nocardioides</taxon>
    </lineage>
</organism>
<dbReference type="InterPro" id="IPR036866">
    <property type="entry name" value="RibonucZ/Hydroxyglut_hydro"/>
</dbReference>
<feature type="domain" description="Metallo-beta-lactamase" evidence="1">
    <location>
        <begin position="7"/>
        <end position="186"/>
    </location>
</feature>
<reference evidence="2 3" key="1">
    <citation type="submission" date="2018-10" db="EMBL/GenBank/DDBJ databases">
        <title>Marmoricola sp. 4Q3S-7 whole genome shotgun sequence.</title>
        <authorList>
            <person name="Li F."/>
        </authorList>
    </citation>
    <scope>NUCLEOTIDE SEQUENCE [LARGE SCALE GENOMIC DNA]</scope>
    <source>
        <strain evidence="2 3">4Q3S-7</strain>
    </source>
</reference>
<dbReference type="SUPFAM" id="SSF56281">
    <property type="entry name" value="Metallo-hydrolase/oxidoreductase"/>
    <property type="match status" value="1"/>
</dbReference>
<dbReference type="Gene3D" id="3.60.15.10">
    <property type="entry name" value="Ribonuclease Z/Hydroxyacylglutathione hydrolase-like"/>
    <property type="match status" value="1"/>
</dbReference>
<evidence type="ECO:0000259" key="1">
    <source>
        <dbReference type="SMART" id="SM00849"/>
    </source>
</evidence>
<dbReference type="SMART" id="SM00849">
    <property type="entry name" value="Lactamase_B"/>
    <property type="match status" value="1"/>
</dbReference>
<gene>
    <name evidence="2" type="ORF">D9V37_00500</name>
</gene>
<dbReference type="RefSeq" id="WP_121804191.1">
    <property type="nucleotide sequence ID" value="NZ_RDBE01000001.1"/>
</dbReference>
<dbReference type="Proteomes" id="UP000281708">
    <property type="component" value="Unassembled WGS sequence"/>
</dbReference>
<keyword evidence="2" id="KW-0378">Hydrolase</keyword>
<accession>A0A3L8P569</accession>
<comment type="caution">
    <text evidence="2">The sequence shown here is derived from an EMBL/GenBank/DDBJ whole genome shotgun (WGS) entry which is preliminary data.</text>
</comment>
<protein>
    <submittedName>
        <fullName evidence="2">MBL fold metallo-hydrolase</fullName>
    </submittedName>
</protein>
<dbReference type="InterPro" id="IPR001279">
    <property type="entry name" value="Metallo-B-lactamas"/>
</dbReference>
<evidence type="ECO:0000313" key="3">
    <source>
        <dbReference type="Proteomes" id="UP000281708"/>
    </source>
</evidence>
<keyword evidence="3" id="KW-1185">Reference proteome</keyword>
<dbReference type="PANTHER" id="PTHR43546">
    <property type="entry name" value="UPF0173 METAL-DEPENDENT HYDROLASE MJ1163-RELATED"/>
    <property type="match status" value="1"/>
</dbReference>
<dbReference type="AlphaFoldDB" id="A0A3L8P569"/>
<sequence>MRITKFGHACVRIEHDGQVVVVDPGAFTEPEAVDGATAVLLTHVHADHLHPANLRATDAPVWTIAEVAEGVRDQAPDVAERTTVIAPGDRFDIGVPVTAVGERHAVIHPSMPGVANSGYRMEVDGQTLFHPGDSFDHPEQGVDLLFLPVSAPWCKLAEVMDYAKAVGAPRSLAVHDRILSEVGLSLLDERVTAYLEGIGDYTRIADGSDLHA</sequence>
<name>A0A3L8P569_9ACTN</name>
<dbReference type="OrthoDB" id="3190691at2"/>
<dbReference type="PANTHER" id="PTHR43546:SF3">
    <property type="entry name" value="UPF0173 METAL-DEPENDENT HYDROLASE MJ1163"/>
    <property type="match status" value="1"/>
</dbReference>